<dbReference type="eggNOG" id="arCOG06513">
    <property type="taxonomic scope" value="Archaea"/>
</dbReference>
<dbReference type="PANTHER" id="PTHR41252:SF1">
    <property type="entry name" value="BLR2505 PROTEIN"/>
    <property type="match status" value="1"/>
</dbReference>
<evidence type="ECO:0000259" key="1">
    <source>
        <dbReference type="Pfam" id="PF12680"/>
    </source>
</evidence>
<dbReference type="Pfam" id="PF12680">
    <property type="entry name" value="SnoaL_2"/>
    <property type="match status" value="1"/>
</dbReference>
<sequence>METNTHRAAEETTNRELLTDFYARFNHFVTNRGGRADVSTVFADDVTWTTMTSGRETEQTYTGVDDVVETVAAGLRERADHIQALPERFTEAGETVVVEGAYVGTADGTPFDIAFVHVYELNDETVQRCRAYTDSALERETFDR</sequence>
<evidence type="ECO:0000313" key="3">
    <source>
        <dbReference type="Proteomes" id="UP000011599"/>
    </source>
</evidence>
<dbReference type="InterPro" id="IPR037401">
    <property type="entry name" value="SnoaL-like"/>
</dbReference>
<dbReference type="STRING" id="1114856.GCA_000383975_00527"/>
<dbReference type="Gene3D" id="3.10.450.50">
    <property type="match status" value="1"/>
</dbReference>
<reference evidence="2 3" key="1">
    <citation type="journal article" date="2014" name="PLoS Genet.">
        <title>Phylogenetically driven sequencing of extremely halophilic archaea reveals strategies for static and dynamic osmo-response.</title>
        <authorList>
            <person name="Becker E.A."/>
            <person name="Seitzer P.M."/>
            <person name="Tritt A."/>
            <person name="Larsen D."/>
            <person name="Krusor M."/>
            <person name="Yao A.I."/>
            <person name="Wu D."/>
            <person name="Madern D."/>
            <person name="Eisen J.A."/>
            <person name="Darling A.E."/>
            <person name="Facciotti M.T."/>
        </authorList>
    </citation>
    <scope>NUCLEOTIDE SEQUENCE [LARGE SCALE GENOMIC DNA]</scope>
    <source>
        <strain evidence="2 3">GA33</strain>
    </source>
</reference>
<gene>
    <name evidence="2" type="ORF">C496_20245</name>
</gene>
<dbReference type="InterPro" id="IPR032710">
    <property type="entry name" value="NTF2-like_dom_sf"/>
</dbReference>
<keyword evidence="3" id="KW-1185">Reference proteome</keyword>
<accession>L9VJT2</accession>
<dbReference type="Proteomes" id="UP000011599">
    <property type="component" value="Unassembled WGS sequence"/>
</dbReference>
<dbReference type="RefSeq" id="WP_006092172.1">
    <property type="nucleotide sequence ID" value="NZ_AOHW01000046.1"/>
</dbReference>
<dbReference type="OrthoDB" id="183337at2157"/>
<proteinExistence type="predicted"/>
<feature type="domain" description="SnoaL-like" evidence="1">
    <location>
        <begin position="24"/>
        <end position="125"/>
    </location>
</feature>
<dbReference type="SUPFAM" id="SSF54427">
    <property type="entry name" value="NTF2-like"/>
    <property type="match status" value="1"/>
</dbReference>
<comment type="caution">
    <text evidence="2">The sequence shown here is derived from an EMBL/GenBank/DDBJ whole genome shotgun (WGS) entry which is preliminary data.</text>
</comment>
<evidence type="ECO:0000313" key="2">
    <source>
        <dbReference type="EMBL" id="ELY37455.1"/>
    </source>
</evidence>
<dbReference type="EMBL" id="AOHW01000046">
    <property type="protein sequence ID" value="ELY37455.1"/>
    <property type="molecule type" value="Genomic_DNA"/>
</dbReference>
<dbReference type="PATRIC" id="fig|1114856.3.peg.4178"/>
<name>L9VJT2_9EURY</name>
<protein>
    <recommendedName>
        <fullName evidence="1">SnoaL-like domain-containing protein</fullName>
    </recommendedName>
</protein>
<dbReference type="PANTHER" id="PTHR41252">
    <property type="entry name" value="BLR2505 PROTEIN"/>
    <property type="match status" value="1"/>
</dbReference>
<dbReference type="AlphaFoldDB" id="L9VJT2"/>
<organism evidence="2 3">
    <name type="scientific">Natronorubrum tibetense GA33</name>
    <dbReference type="NCBI Taxonomy" id="1114856"/>
    <lineage>
        <taxon>Archaea</taxon>
        <taxon>Methanobacteriati</taxon>
        <taxon>Methanobacteriota</taxon>
        <taxon>Stenosarchaea group</taxon>
        <taxon>Halobacteria</taxon>
        <taxon>Halobacteriales</taxon>
        <taxon>Natrialbaceae</taxon>
        <taxon>Natronorubrum</taxon>
    </lineage>
</organism>